<evidence type="ECO:0000259" key="2">
    <source>
        <dbReference type="Pfam" id="PF01167"/>
    </source>
</evidence>
<dbReference type="PANTHER" id="PTHR16517:SF7">
    <property type="entry name" value="PROTEIN KING TUBBY"/>
    <property type="match status" value="1"/>
</dbReference>
<dbReference type="PANTHER" id="PTHR16517">
    <property type="entry name" value="TUBBY-RELATED"/>
    <property type="match status" value="1"/>
</dbReference>
<dbReference type="Pfam" id="PF01167">
    <property type="entry name" value="Tub"/>
    <property type="match status" value="1"/>
</dbReference>
<reference evidence="3" key="1">
    <citation type="journal article" date="2024" name="BMC Genomics">
        <title>Functional annotation of a divergent genome using sequence and structure-based similarity.</title>
        <authorList>
            <person name="Svedberg D."/>
            <person name="Winiger R.R."/>
            <person name="Berg A."/>
            <person name="Sharma H."/>
            <person name="Tellgren-Roth C."/>
            <person name="Debrunner-Vossbrinck B.A."/>
            <person name="Vossbrinck C.R."/>
            <person name="Barandun J."/>
        </authorList>
    </citation>
    <scope>NUCLEOTIDE SEQUENCE</scope>
    <source>
        <strain evidence="3">Illinois isolate</strain>
    </source>
</reference>
<dbReference type="Gene3D" id="3.20.90.10">
    <property type="entry name" value="Tubby Protein, Chain A"/>
    <property type="match status" value="1"/>
</dbReference>
<dbReference type="RefSeq" id="XP_065328246.1">
    <property type="nucleotide sequence ID" value="XM_065472174.1"/>
</dbReference>
<name>A0AAX4J819_9MICR</name>
<dbReference type="GeneID" id="90539907"/>
<sequence>MTCPHFNMLTLDKPLKINITCQGIITIISPYEFEYKNSLTKNILTGLRRFCGFEIIENGKSVCILKSNFLGSFYYNKDLEITYKTSFFRKRRPRSFLVRLSYLILRNKEPLFNLESQSYSLNFNGRVSVPSVKNFQLVHPTDNTYNILTFGKIGEKRFVLDYRYPLSALTAFCICLAALDRKYLCD</sequence>
<keyword evidence="4" id="KW-1185">Reference proteome</keyword>
<dbReference type="InterPro" id="IPR025659">
    <property type="entry name" value="Tubby-like_C"/>
</dbReference>
<feature type="domain" description="Tubby C-terminal" evidence="2">
    <location>
        <begin position="90"/>
        <end position="180"/>
    </location>
</feature>
<evidence type="ECO:0000313" key="3">
    <source>
        <dbReference type="EMBL" id="WUR02101.1"/>
    </source>
</evidence>
<dbReference type="KEGG" id="vnx:VNE69_01042"/>
<gene>
    <name evidence="3" type="ORF">VNE69_01042</name>
</gene>
<dbReference type="EMBL" id="CP142726">
    <property type="protein sequence ID" value="WUR02101.1"/>
    <property type="molecule type" value="Genomic_DNA"/>
</dbReference>
<evidence type="ECO:0000256" key="1">
    <source>
        <dbReference type="ARBA" id="ARBA00007129"/>
    </source>
</evidence>
<dbReference type="AlphaFoldDB" id="A0AAX4J819"/>
<dbReference type="Proteomes" id="UP001334084">
    <property type="component" value="Chromosome 1"/>
</dbReference>
<proteinExistence type="inferred from homology"/>
<accession>A0AAX4J819</accession>
<evidence type="ECO:0000313" key="4">
    <source>
        <dbReference type="Proteomes" id="UP001334084"/>
    </source>
</evidence>
<dbReference type="InterPro" id="IPR000007">
    <property type="entry name" value="Tubby_C"/>
</dbReference>
<dbReference type="SUPFAM" id="SSF54518">
    <property type="entry name" value="Tubby C-terminal domain-like"/>
    <property type="match status" value="1"/>
</dbReference>
<comment type="similarity">
    <text evidence="1">Belongs to the TUB family.</text>
</comment>
<organism evidence="3 4">
    <name type="scientific">Vairimorpha necatrix</name>
    <dbReference type="NCBI Taxonomy" id="6039"/>
    <lineage>
        <taxon>Eukaryota</taxon>
        <taxon>Fungi</taxon>
        <taxon>Fungi incertae sedis</taxon>
        <taxon>Microsporidia</taxon>
        <taxon>Nosematidae</taxon>
        <taxon>Vairimorpha</taxon>
    </lineage>
</organism>
<protein>
    <submittedName>
        <fullName evidence="3">Tubby-related protein 1</fullName>
    </submittedName>
</protein>